<dbReference type="PANTHER" id="PTHR45626">
    <property type="entry name" value="TRANSCRIPTION TERMINATION FACTOR 2-RELATED"/>
    <property type="match status" value="1"/>
</dbReference>
<dbReference type="RefSeq" id="XP_022284361.1">
    <property type="nucleotide sequence ID" value="XM_022428909.1"/>
</dbReference>
<feature type="region of interest" description="Disordered" evidence="5">
    <location>
        <begin position="126"/>
        <end position="198"/>
    </location>
</feature>
<dbReference type="GeneID" id="28856032"/>
<dbReference type="Gene3D" id="3.40.50.300">
    <property type="entry name" value="P-loop containing nucleotide triphosphate hydrolases"/>
    <property type="match status" value="1"/>
</dbReference>
<dbReference type="GO" id="GO:0008094">
    <property type="term" value="F:ATP-dependent activity, acting on DNA"/>
    <property type="evidence" value="ECO:0007669"/>
    <property type="project" value="TreeGrafter"/>
</dbReference>
<dbReference type="InterPro" id="IPR000330">
    <property type="entry name" value="SNF2_N"/>
</dbReference>
<dbReference type="InterPro" id="IPR027417">
    <property type="entry name" value="P-loop_NTPase"/>
</dbReference>
<sequence length="993" mass="112027">MADQDITIKHEDHDIAAISQEPNATPEFINKKEQISPIVQTTSNGAQSPEHLHIKEEPDTVDKPCQGTTDQSLGPGDLGNNDEVATCLDTVKQEPSEHDAATSGCVAAELNPGMCQEAIGLSNIEKRLRKRPDKRQNYDANDDGEREQDSDSDSNSDSEFECSDDASKHATRESGDTSNGKHKIRRRPAARTAREYIPRLYQREDKAWAKQEHSQKKRKADAMNIGPTKRSKMADAGALSEILNSLEHDSTGAIDNAQQFCPMMPDISADTHQKQFELLSRSIPAGADTRRTKTQRRDLKEAAKIFGYKRVKALDGKWLLEGMETPLYSYQLTAAAWMMKREFPRAGPCGGLIADDMGLGKTITSLACVAGNPPESDDLKTYIQGTLVIVPNMEIAEQWESEVKKHCDELFKKSVLVYQSKSKIPAHVYEAQRIVIATTREVLAYFRRVQKENTTTEEILGNNWYRIILDEAHSIKNLKSLTKQNICELKAKYRWALSGTPLSNSVTEIIPYLRFIGFDMHERKNKFRQEYMHENKANEKLETIISMVMYRRTKHDTFLGHTMIDVPPSQTHDIWVPLTDEEEAIYAFVQDFCVQEDKKKADKMTPENKWSKDADNKKIRRRNMYMRGLISHPYNIERLLQTMDEPCQLQELRDKIQQCNDSKPVLDQILANSDARQTLEKYKSGLDRMRGFSNNAFGGRFMFDGHLEAIQQELIAKNTQCVECSASNPEKPFKLYECHHMSCCDCLGRMTQRQLSGQSSRAVRTACPVNGCNALFSSVSRLRTLSVIAAEALRDKSYSPLDIDNNGVVLRRDHDQIGCFVASCAPSGEFPMLPNARLTAAMTVLLSWLTDYPEDKVIVFTQNVTTAKVLGCMLNHAKIGFVYYYGCMGTTKKTMALDTFKSEGNTKVFLAGLKCGGQSLNIVCANRVIIIDPWWNVTSELQAAGRTNRIGQKKNCWVVRIFTTAATDNRIVELQELKSEEIDHALQDDGHIP</sequence>
<keyword evidence="2" id="KW-0378">Hydrolase</keyword>
<dbReference type="STRING" id="1380566.A0A179FL85"/>
<feature type="compositionally biased region" description="Basic and acidic residues" evidence="5">
    <location>
        <begin position="165"/>
        <end position="175"/>
    </location>
</feature>
<dbReference type="PROSITE" id="PS51194">
    <property type="entry name" value="HELICASE_CTER"/>
    <property type="match status" value="1"/>
</dbReference>
<protein>
    <submittedName>
        <fullName evidence="8">Type III restriction enzyme, res subunit domain-containing protein</fullName>
    </submittedName>
</protein>
<feature type="compositionally biased region" description="Basic and acidic residues" evidence="5">
    <location>
        <begin position="1"/>
        <end position="15"/>
    </location>
</feature>
<name>A0A179FL85_METCM</name>
<evidence type="ECO:0000256" key="5">
    <source>
        <dbReference type="SAM" id="MobiDB-lite"/>
    </source>
</evidence>
<dbReference type="InterPro" id="IPR014001">
    <property type="entry name" value="Helicase_ATP-bd"/>
</dbReference>
<feature type="domain" description="Helicase ATP-binding" evidence="6">
    <location>
        <begin position="342"/>
        <end position="519"/>
    </location>
</feature>
<feature type="compositionally biased region" description="Basic residues" evidence="5">
    <location>
        <begin position="180"/>
        <end position="189"/>
    </location>
</feature>
<gene>
    <name evidence="8" type="ORF">VFPPC_14269</name>
</gene>
<keyword evidence="9" id="KW-1185">Reference proteome</keyword>
<evidence type="ECO:0000256" key="1">
    <source>
        <dbReference type="ARBA" id="ARBA00022741"/>
    </source>
</evidence>
<feature type="region of interest" description="Disordered" evidence="5">
    <location>
        <begin position="1"/>
        <end position="28"/>
    </location>
</feature>
<feature type="domain" description="Helicase C-terminal" evidence="7">
    <location>
        <begin position="841"/>
        <end position="990"/>
    </location>
</feature>
<accession>A0A179FL85</accession>
<dbReference type="SUPFAM" id="SSF52540">
    <property type="entry name" value="P-loop containing nucleoside triphosphate hydrolases"/>
    <property type="match status" value="2"/>
</dbReference>
<dbReference type="Pfam" id="PF00176">
    <property type="entry name" value="SNF2-rel_dom"/>
    <property type="match status" value="1"/>
</dbReference>
<dbReference type="SMART" id="SM00487">
    <property type="entry name" value="DEXDc"/>
    <property type="match status" value="1"/>
</dbReference>
<dbReference type="InterPro" id="IPR049730">
    <property type="entry name" value="SNF2/RAD54-like_C"/>
</dbReference>
<dbReference type="Proteomes" id="UP000078397">
    <property type="component" value="Unassembled WGS sequence"/>
</dbReference>
<dbReference type="Pfam" id="PF00271">
    <property type="entry name" value="Helicase_C"/>
    <property type="match status" value="1"/>
</dbReference>
<dbReference type="SUPFAM" id="SSF57850">
    <property type="entry name" value="RING/U-box"/>
    <property type="match status" value="1"/>
</dbReference>
<dbReference type="Gene3D" id="3.40.50.10810">
    <property type="entry name" value="Tandem AAA-ATPase domain"/>
    <property type="match status" value="1"/>
</dbReference>
<evidence type="ECO:0000256" key="4">
    <source>
        <dbReference type="ARBA" id="ARBA00022840"/>
    </source>
</evidence>
<dbReference type="SMART" id="SM00490">
    <property type="entry name" value="HELICc"/>
    <property type="match status" value="1"/>
</dbReference>
<dbReference type="EMBL" id="LSBJ02000004">
    <property type="protein sequence ID" value="OAQ65971.2"/>
    <property type="molecule type" value="Genomic_DNA"/>
</dbReference>
<dbReference type="PANTHER" id="PTHR45626:SF17">
    <property type="entry name" value="HELICASE-LIKE TRANSCRIPTION FACTOR"/>
    <property type="match status" value="1"/>
</dbReference>
<dbReference type="GO" id="GO:0005524">
    <property type="term" value="F:ATP binding"/>
    <property type="evidence" value="ECO:0007669"/>
    <property type="project" value="UniProtKB-KW"/>
</dbReference>
<dbReference type="GO" id="GO:0004386">
    <property type="term" value="F:helicase activity"/>
    <property type="evidence" value="ECO:0007669"/>
    <property type="project" value="UniProtKB-KW"/>
</dbReference>
<dbReference type="InterPro" id="IPR038718">
    <property type="entry name" value="SNF2-like_sf"/>
</dbReference>
<evidence type="ECO:0000259" key="6">
    <source>
        <dbReference type="PROSITE" id="PS51192"/>
    </source>
</evidence>
<dbReference type="AlphaFoldDB" id="A0A179FL85"/>
<dbReference type="CDD" id="cd18793">
    <property type="entry name" value="SF2_C_SNF"/>
    <property type="match status" value="1"/>
</dbReference>
<evidence type="ECO:0000313" key="8">
    <source>
        <dbReference type="EMBL" id="OAQ65971.2"/>
    </source>
</evidence>
<feature type="compositionally biased region" description="Acidic residues" evidence="5">
    <location>
        <begin position="140"/>
        <end position="164"/>
    </location>
</feature>
<evidence type="ECO:0000313" key="9">
    <source>
        <dbReference type="Proteomes" id="UP000078397"/>
    </source>
</evidence>
<dbReference type="PROSITE" id="PS51192">
    <property type="entry name" value="HELICASE_ATP_BIND_1"/>
    <property type="match status" value="1"/>
</dbReference>
<dbReference type="GO" id="GO:0016787">
    <property type="term" value="F:hydrolase activity"/>
    <property type="evidence" value="ECO:0007669"/>
    <property type="project" value="UniProtKB-KW"/>
</dbReference>
<evidence type="ECO:0000259" key="7">
    <source>
        <dbReference type="PROSITE" id="PS51194"/>
    </source>
</evidence>
<keyword evidence="4" id="KW-0067">ATP-binding</keyword>
<keyword evidence="3" id="KW-0347">Helicase</keyword>
<feature type="compositionally biased region" description="Basic and acidic residues" evidence="5">
    <location>
        <begin position="50"/>
        <end position="62"/>
    </location>
</feature>
<evidence type="ECO:0000256" key="2">
    <source>
        <dbReference type="ARBA" id="ARBA00022801"/>
    </source>
</evidence>
<reference evidence="8 9" key="1">
    <citation type="journal article" date="2016" name="PLoS Pathog.">
        <title>Biosynthesis of antibiotic leucinostatins in bio-control fungus Purpureocillium lilacinum and their inhibition on phytophthora revealed by genome mining.</title>
        <authorList>
            <person name="Wang G."/>
            <person name="Liu Z."/>
            <person name="Lin R."/>
            <person name="Li E."/>
            <person name="Mao Z."/>
            <person name="Ling J."/>
            <person name="Yang Y."/>
            <person name="Yin W.B."/>
            <person name="Xie B."/>
        </authorList>
    </citation>
    <scope>NUCLEOTIDE SEQUENCE [LARGE SCALE GENOMIC DNA]</scope>
    <source>
        <strain evidence="8">170</strain>
    </source>
</reference>
<proteinExistence type="predicted"/>
<feature type="region of interest" description="Disordered" evidence="5">
    <location>
        <begin position="42"/>
        <end position="84"/>
    </location>
</feature>
<dbReference type="GO" id="GO:0006281">
    <property type="term" value="P:DNA repair"/>
    <property type="evidence" value="ECO:0007669"/>
    <property type="project" value="TreeGrafter"/>
</dbReference>
<comment type="caution">
    <text evidence="8">The sequence shown here is derived from an EMBL/GenBank/DDBJ whole genome shotgun (WGS) entry which is preliminary data.</text>
</comment>
<dbReference type="KEGG" id="pchm:VFPPC_14269"/>
<organism evidence="8 9">
    <name type="scientific">Pochonia chlamydosporia 170</name>
    <dbReference type="NCBI Taxonomy" id="1380566"/>
    <lineage>
        <taxon>Eukaryota</taxon>
        <taxon>Fungi</taxon>
        <taxon>Dikarya</taxon>
        <taxon>Ascomycota</taxon>
        <taxon>Pezizomycotina</taxon>
        <taxon>Sordariomycetes</taxon>
        <taxon>Hypocreomycetidae</taxon>
        <taxon>Hypocreales</taxon>
        <taxon>Clavicipitaceae</taxon>
        <taxon>Pochonia</taxon>
    </lineage>
</organism>
<dbReference type="InterPro" id="IPR001650">
    <property type="entry name" value="Helicase_C-like"/>
</dbReference>
<dbReference type="OrthoDB" id="448448at2759"/>
<keyword evidence="1" id="KW-0547">Nucleotide-binding</keyword>
<evidence type="ECO:0000256" key="3">
    <source>
        <dbReference type="ARBA" id="ARBA00022806"/>
    </source>
</evidence>
<dbReference type="InterPro" id="IPR050628">
    <property type="entry name" value="SNF2_RAD54_helicase_TF"/>
</dbReference>
<dbReference type="CDD" id="cd18008">
    <property type="entry name" value="DEXDc_SHPRH-like"/>
    <property type="match status" value="1"/>
</dbReference>
<dbReference type="GO" id="GO:0005634">
    <property type="term" value="C:nucleus"/>
    <property type="evidence" value="ECO:0007669"/>
    <property type="project" value="TreeGrafter"/>
</dbReference>